<accession>F0S4Z9</accession>
<dbReference type="PANTHER" id="PTHR22990">
    <property type="entry name" value="F-BOX ONLY PROTEIN"/>
    <property type="match status" value="1"/>
</dbReference>
<reference evidence="6 7" key="1">
    <citation type="journal article" date="2011" name="Stand. Genomic Sci.">
        <title>Complete genome sequence of the gliding, heparinolytic Pedobacter saltans type strain (113).</title>
        <authorList>
            <person name="Liolios K."/>
            <person name="Sikorski J."/>
            <person name="Lu M."/>
            <person name="Nolan M."/>
            <person name="Lapidus A."/>
            <person name="Lucas S."/>
            <person name="Hammon N."/>
            <person name="Deshpande S."/>
            <person name="Cheng J.F."/>
            <person name="Tapia R."/>
            <person name="Han C."/>
            <person name="Goodwin L."/>
            <person name="Pitluck S."/>
            <person name="Huntemann M."/>
            <person name="Ivanova N."/>
            <person name="Pagani I."/>
            <person name="Mavromatis K."/>
            <person name="Ovchinikova G."/>
            <person name="Pati A."/>
            <person name="Chen A."/>
            <person name="Palaniappan K."/>
            <person name="Land M."/>
            <person name="Hauser L."/>
            <person name="Brambilla E.M."/>
            <person name="Kotsyurbenko O."/>
            <person name="Rohde M."/>
            <person name="Tindall B.J."/>
            <person name="Abt B."/>
            <person name="Goker M."/>
            <person name="Detter J.C."/>
            <person name="Woyke T."/>
            <person name="Bristow J."/>
            <person name="Eisen J.A."/>
            <person name="Markowitz V."/>
            <person name="Hugenholtz P."/>
            <person name="Klenk H.P."/>
            <person name="Kyrpides N.C."/>
        </authorList>
    </citation>
    <scope>NUCLEOTIDE SEQUENCE [LARGE SCALE GENOMIC DNA]</scope>
    <source>
        <strain evidence="7">ATCC 51119 / DSM 12145 / JCM 21818 / LMG 10337 / NBRC 100064 / NCIMB 13643</strain>
    </source>
</reference>
<dbReference type="InterPro" id="IPR012334">
    <property type="entry name" value="Pectin_lyas_fold"/>
</dbReference>
<keyword evidence="7" id="KW-1185">Reference proteome</keyword>
<protein>
    <submittedName>
        <fullName evidence="6">Periplasmic copper-binding protein</fullName>
    </submittedName>
</protein>
<evidence type="ECO:0000259" key="4">
    <source>
        <dbReference type="Pfam" id="PF05048"/>
    </source>
</evidence>
<dbReference type="SMART" id="SM00710">
    <property type="entry name" value="PbH1"/>
    <property type="match status" value="9"/>
</dbReference>
<dbReference type="PANTHER" id="PTHR22990:SF15">
    <property type="entry name" value="F-BOX ONLY PROTEIN 10"/>
    <property type="match status" value="1"/>
</dbReference>
<dbReference type="InterPro" id="IPR022441">
    <property type="entry name" value="Para_beta_helix_rpt-2"/>
</dbReference>
<dbReference type="InterPro" id="IPR011050">
    <property type="entry name" value="Pectin_lyase_fold/virulence"/>
</dbReference>
<dbReference type="Pfam" id="PF13229">
    <property type="entry name" value="Beta_helix"/>
    <property type="match status" value="1"/>
</dbReference>
<dbReference type="Proteomes" id="UP000000310">
    <property type="component" value="Chromosome"/>
</dbReference>
<sequence>MGRLFSTASLIIIFLVLCFTEDVKARKLIVSSQSGFKSITKALQEAQDGDTILIKTGVYREGNLKINKKIVLIGESLPVIDGENKYENLLIESDAVLIDGILFKNSGSSSYMDVAALKIQNSKNVIVRNCRFQDNFFGIHCMNSSFCTFENNQLQSGNIKGKPAANGIHCWKSNHLKIANNHVSGHRDGIYFEFVTKSKIENNQSIGNKRYGLHFMFSHDDIYNHNIIKKNGAGVAVMYSKRVKMYNNTFAENWGNAAYGLLLKEIMDSHIENNIFQNNTIAVFAEGANRIKMIKNRFEKNGWALQIQTSCSDAYISLNNFIGNTFDVATNGNLVMKYFDENYWDKYEGYDLDRDGYGDIPHRPATFYSMIIQRNPGALMLFRSFFVKLMDKAETMFPNLTPESLKDNKPRMGKIG</sequence>
<evidence type="ECO:0000256" key="1">
    <source>
        <dbReference type="ARBA" id="ARBA00004906"/>
    </source>
</evidence>
<dbReference type="Gene3D" id="2.160.20.10">
    <property type="entry name" value="Single-stranded right-handed beta-helix, Pectin lyase-like"/>
    <property type="match status" value="1"/>
</dbReference>
<dbReference type="AlphaFoldDB" id="F0S4Z9"/>
<dbReference type="NCBIfam" id="TIGR04247">
    <property type="entry name" value="NosD_copper_fam"/>
    <property type="match status" value="1"/>
</dbReference>
<dbReference type="InterPro" id="IPR026464">
    <property type="entry name" value="NosD_copper_fam"/>
</dbReference>
<dbReference type="STRING" id="762903.Pedsa_3644"/>
<evidence type="ECO:0000256" key="2">
    <source>
        <dbReference type="ARBA" id="ARBA00022737"/>
    </source>
</evidence>
<dbReference type="eggNOG" id="COG3420">
    <property type="taxonomic scope" value="Bacteria"/>
</dbReference>
<dbReference type="RefSeq" id="WP_013634656.1">
    <property type="nucleotide sequence ID" value="NC_015177.1"/>
</dbReference>
<proteinExistence type="predicted"/>
<comment type="pathway">
    <text evidence="1">Protein modification; protein ubiquitination.</text>
</comment>
<dbReference type="NCBIfam" id="TIGR03804">
    <property type="entry name" value="para_beta_helix"/>
    <property type="match status" value="1"/>
</dbReference>
<feature type="domain" description="Right handed beta helix" evidence="5">
    <location>
        <begin position="92"/>
        <end position="157"/>
    </location>
</feature>
<dbReference type="OrthoDB" id="9767990at2"/>
<dbReference type="SUPFAM" id="SSF51126">
    <property type="entry name" value="Pectin lyase-like"/>
    <property type="match status" value="1"/>
</dbReference>
<dbReference type="Pfam" id="PF05048">
    <property type="entry name" value="NosD"/>
    <property type="match status" value="1"/>
</dbReference>
<keyword evidence="2" id="KW-0677">Repeat</keyword>
<dbReference type="InterPro" id="IPR006626">
    <property type="entry name" value="PbH1"/>
</dbReference>
<feature type="domain" description="Periplasmic copper-binding protein NosD beta helix" evidence="4">
    <location>
        <begin position="164"/>
        <end position="349"/>
    </location>
</feature>
<evidence type="ECO:0000313" key="7">
    <source>
        <dbReference type="Proteomes" id="UP000000310"/>
    </source>
</evidence>
<dbReference type="EMBL" id="CP002545">
    <property type="protein sequence ID" value="ADY54173.1"/>
    <property type="molecule type" value="Genomic_DNA"/>
</dbReference>
<dbReference type="InterPro" id="IPR051550">
    <property type="entry name" value="SCF-Subunits/Alg-Epimerases"/>
</dbReference>
<evidence type="ECO:0000259" key="5">
    <source>
        <dbReference type="Pfam" id="PF13229"/>
    </source>
</evidence>
<keyword evidence="3" id="KW-0833">Ubl conjugation pathway</keyword>
<dbReference type="InterPro" id="IPR039448">
    <property type="entry name" value="Beta_helix"/>
</dbReference>
<gene>
    <name evidence="6" type="ordered locus">Pedsa_3644</name>
</gene>
<evidence type="ECO:0000313" key="6">
    <source>
        <dbReference type="EMBL" id="ADY54173.1"/>
    </source>
</evidence>
<dbReference type="KEGG" id="psn:Pedsa_3644"/>
<reference evidence="7" key="2">
    <citation type="submission" date="2011-02" db="EMBL/GenBank/DDBJ databases">
        <title>The complete genome of Pedobacter saltans DSM 12145.</title>
        <authorList>
            <consortium name="US DOE Joint Genome Institute (JGI-PGF)"/>
            <person name="Lucas S."/>
            <person name="Copeland A."/>
            <person name="Lapidus A."/>
            <person name="Bruce D."/>
            <person name="Goodwin L."/>
            <person name="Pitluck S."/>
            <person name="Kyrpides N."/>
            <person name="Mavromatis K."/>
            <person name="Pagani I."/>
            <person name="Ivanova N."/>
            <person name="Ovchinnikova G."/>
            <person name="Lu M."/>
            <person name="Detter J.C."/>
            <person name="Han C."/>
            <person name="Land M."/>
            <person name="Hauser L."/>
            <person name="Markowitz V."/>
            <person name="Cheng J.-F."/>
            <person name="Hugenholtz P."/>
            <person name="Woyke T."/>
            <person name="Wu D."/>
            <person name="Tindall B."/>
            <person name="Pomrenke H.G."/>
            <person name="Brambilla E."/>
            <person name="Klenk H.-P."/>
            <person name="Eisen J.A."/>
        </authorList>
    </citation>
    <scope>NUCLEOTIDE SEQUENCE [LARGE SCALE GENOMIC DNA]</scope>
    <source>
        <strain evidence="7">ATCC 51119 / DSM 12145 / JCM 21818 / LMG 10337 / NBRC 100064 / NCIMB 13643</strain>
    </source>
</reference>
<name>F0S4Z9_PSESL</name>
<evidence type="ECO:0000256" key="3">
    <source>
        <dbReference type="ARBA" id="ARBA00022786"/>
    </source>
</evidence>
<dbReference type="InterPro" id="IPR007742">
    <property type="entry name" value="NosD_dom"/>
</dbReference>
<dbReference type="HOGENOM" id="CLU_041882_1_1_10"/>
<organism evidence="6 7">
    <name type="scientific">Pseudopedobacter saltans (strain ATCC 51119 / DSM 12145 / JCM 21818 / CCUG 39354 / LMG 10337 / NBRC 100064 / NCIMB 13643)</name>
    <name type="common">Pedobacter saltans</name>
    <dbReference type="NCBI Taxonomy" id="762903"/>
    <lineage>
        <taxon>Bacteria</taxon>
        <taxon>Pseudomonadati</taxon>
        <taxon>Bacteroidota</taxon>
        <taxon>Sphingobacteriia</taxon>
        <taxon>Sphingobacteriales</taxon>
        <taxon>Sphingobacteriaceae</taxon>
        <taxon>Pseudopedobacter</taxon>
    </lineage>
</organism>